<reference evidence="3 4" key="1">
    <citation type="submission" date="2019-08" db="EMBL/GenBank/DDBJ databases">
        <title>Draft genome sequences of two oriental melons (Cucumis melo L. var makuwa).</title>
        <authorList>
            <person name="Kwon S.-Y."/>
        </authorList>
    </citation>
    <scope>NUCLEOTIDE SEQUENCE [LARGE SCALE GENOMIC DNA]</scope>
    <source>
        <strain evidence="4">cv. Chang Bougi</strain>
        <strain evidence="3">cv. SW 3</strain>
        <tissue evidence="2">Leaf</tissue>
    </source>
</reference>
<dbReference type="Proteomes" id="UP000321393">
    <property type="component" value="Unassembled WGS sequence"/>
</dbReference>
<sequence>MSALDNGRGNLEFLWGSGLDEDRRTAIEDGITIWLYFQLDGKMMGWWRKILSWFIILAGLMGTEVLEKEWIRGVLTFVRMGSGKWHLESLMGGLMMPSTPLDLQIMVVRRFIAVVPCFNYSTPYCSNFEYVSASVIEYGVSSLMMTKMVCSILRRRCRKLVFGGTHDAISPAQHAANQIRKVASHFSGDNISSYCD</sequence>
<dbReference type="EMBL" id="SSTE01011420">
    <property type="protein sequence ID" value="KAA0051044.1"/>
    <property type="molecule type" value="Genomic_DNA"/>
</dbReference>
<dbReference type="AlphaFoldDB" id="A0A5D3C0G3"/>
<comment type="caution">
    <text evidence="2">The sequence shown here is derived from an EMBL/GenBank/DDBJ whole genome shotgun (WGS) entry which is preliminary data.</text>
</comment>
<dbReference type="Proteomes" id="UP000321947">
    <property type="component" value="Unassembled WGS sequence"/>
</dbReference>
<evidence type="ECO:0000313" key="4">
    <source>
        <dbReference type="Proteomes" id="UP000321947"/>
    </source>
</evidence>
<proteinExistence type="predicted"/>
<evidence type="ECO:0000313" key="2">
    <source>
        <dbReference type="EMBL" id="TYK03839.1"/>
    </source>
</evidence>
<gene>
    <name evidence="2" type="ORF">E5676_scaffold347G00310</name>
    <name evidence="1" type="ORF">E6C27_scaffold481G00220</name>
</gene>
<dbReference type="EMBL" id="SSTD01014851">
    <property type="protein sequence ID" value="TYK03839.1"/>
    <property type="molecule type" value="Genomic_DNA"/>
</dbReference>
<name>A0A5D3C0G3_CUCMM</name>
<evidence type="ECO:0000313" key="3">
    <source>
        <dbReference type="Proteomes" id="UP000321393"/>
    </source>
</evidence>
<accession>A0A5D3C0G3</accession>
<evidence type="ECO:0000313" key="1">
    <source>
        <dbReference type="EMBL" id="KAA0051044.1"/>
    </source>
</evidence>
<organism evidence="2 4">
    <name type="scientific">Cucumis melo var. makuwa</name>
    <name type="common">Oriental melon</name>
    <dbReference type="NCBI Taxonomy" id="1194695"/>
    <lineage>
        <taxon>Eukaryota</taxon>
        <taxon>Viridiplantae</taxon>
        <taxon>Streptophyta</taxon>
        <taxon>Embryophyta</taxon>
        <taxon>Tracheophyta</taxon>
        <taxon>Spermatophyta</taxon>
        <taxon>Magnoliopsida</taxon>
        <taxon>eudicotyledons</taxon>
        <taxon>Gunneridae</taxon>
        <taxon>Pentapetalae</taxon>
        <taxon>rosids</taxon>
        <taxon>fabids</taxon>
        <taxon>Cucurbitales</taxon>
        <taxon>Cucurbitaceae</taxon>
        <taxon>Benincaseae</taxon>
        <taxon>Cucumis</taxon>
    </lineage>
</organism>
<protein>
    <submittedName>
        <fullName evidence="2">Uncharacterized protein</fullName>
    </submittedName>
</protein>